<organism evidence="3 4">
    <name type="scientific">Elasticomyces elasticus</name>
    <dbReference type="NCBI Taxonomy" id="574655"/>
    <lineage>
        <taxon>Eukaryota</taxon>
        <taxon>Fungi</taxon>
        <taxon>Dikarya</taxon>
        <taxon>Ascomycota</taxon>
        <taxon>Pezizomycotina</taxon>
        <taxon>Dothideomycetes</taxon>
        <taxon>Dothideomycetidae</taxon>
        <taxon>Mycosphaerellales</taxon>
        <taxon>Teratosphaeriaceae</taxon>
        <taxon>Elasticomyces</taxon>
    </lineage>
</organism>
<dbReference type="GO" id="GO:0000056">
    <property type="term" value="P:ribosomal small subunit export from nucleus"/>
    <property type="evidence" value="ECO:0007669"/>
    <property type="project" value="TreeGrafter"/>
</dbReference>
<feature type="region of interest" description="Disordered" evidence="2">
    <location>
        <begin position="24"/>
        <end position="73"/>
    </location>
</feature>
<dbReference type="PANTHER" id="PTHR21531">
    <property type="entry name" value="LOW-TEMPERATURE VIABILITY PROTEIN LTV1-RELATED"/>
    <property type="match status" value="1"/>
</dbReference>
<comment type="caution">
    <text evidence="3">The sequence shown here is derived from an EMBL/GenBank/DDBJ whole genome shotgun (WGS) entry which is preliminary data.</text>
</comment>
<feature type="compositionally biased region" description="Polar residues" evidence="2">
    <location>
        <begin position="316"/>
        <end position="332"/>
    </location>
</feature>
<dbReference type="Proteomes" id="UP001310594">
    <property type="component" value="Unassembled WGS sequence"/>
</dbReference>
<name>A0AAN7W6X5_9PEZI</name>
<feature type="compositionally biased region" description="Polar residues" evidence="2">
    <location>
        <begin position="355"/>
        <end position="376"/>
    </location>
</feature>
<evidence type="ECO:0000256" key="2">
    <source>
        <dbReference type="SAM" id="MobiDB-lite"/>
    </source>
</evidence>
<accession>A0AAN7W6X5</accession>
<dbReference type="EMBL" id="JAVRQU010000021">
    <property type="protein sequence ID" value="KAK5691651.1"/>
    <property type="molecule type" value="Genomic_DNA"/>
</dbReference>
<dbReference type="Pfam" id="PF04180">
    <property type="entry name" value="LTV"/>
    <property type="match status" value="1"/>
</dbReference>
<proteinExistence type="inferred from homology"/>
<gene>
    <name evidence="3" type="primary">LTV1</name>
    <name evidence="3" type="ORF">LTR97_011648</name>
</gene>
<reference evidence="3" key="1">
    <citation type="submission" date="2023-08" db="EMBL/GenBank/DDBJ databases">
        <title>Black Yeasts Isolated from many extreme environments.</title>
        <authorList>
            <person name="Coleine C."/>
            <person name="Stajich J.E."/>
            <person name="Selbmann L."/>
        </authorList>
    </citation>
    <scope>NUCLEOTIDE SEQUENCE</scope>
    <source>
        <strain evidence="3">CCFEE 5810</strain>
    </source>
</reference>
<feature type="region of interest" description="Disordered" evidence="2">
    <location>
        <begin position="253"/>
        <end position="376"/>
    </location>
</feature>
<sequence length="521" mass="57067">MPRRKVFDKKTATTFSLVHRAQNDPLIHDENAPSMVFAERAGPSRAPQEDDYPYSDTGSIISGTSSYRSNKVKERGDLEEEFGLGFKPNEGEAAQHGVFYDDTQYDYMQHMRDLGGAEGPVTWVDSSAPVEKGKGKMKLEDALRDMDIDSPRRSVAGSRAGESVASSVARSLLPEEVLPSEYVTRRTYQDQQDVPDEIAGFQPDMDPRLREVLEALEDEEYVDDEEDIFGELTQDGYEVDRDEWDRLGEQQVFDEDDEGWESDHTIRAASPSPAVQPTAFIASEEPAAPPEDTQAVPPADPTSGAWLDEFKKFKQSTKPDSASKLNPAQPTPSALDASVLSSLASGRHKKRKGAKTSTTNYSMTSSALQRTGLQSTLDSRFDKILEKEDMLDDLAEEDEDSQLPDTASFASGLTGMSKSSRISRYSTTSGMSGVSGISSYSRATDSEAPQLERTDFNGIMDEFLGGHSKAGKGGKKIKRFGPQSGMEQLDEVRKGLGPAILGPKSRQSRIMIPVTGVLTIG</sequence>
<feature type="compositionally biased region" description="Basic residues" evidence="2">
    <location>
        <begin position="469"/>
        <end position="479"/>
    </location>
</feature>
<comment type="similarity">
    <text evidence="1">Belongs to the LTV1 family.</text>
</comment>
<dbReference type="InterPro" id="IPR007307">
    <property type="entry name" value="Ltv1"/>
</dbReference>
<feature type="compositionally biased region" description="Polar residues" evidence="2">
    <location>
        <begin position="403"/>
        <end position="443"/>
    </location>
</feature>
<feature type="compositionally biased region" description="Low complexity" evidence="2">
    <location>
        <begin position="54"/>
        <end position="69"/>
    </location>
</feature>
<dbReference type="GO" id="GO:0042274">
    <property type="term" value="P:ribosomal small subunit biogenesis"/>
    <property type="evidence" value="ECO:0007669"/>
    <property type="project" value="InterPro"/>
</dbReference>
<dbReference type="GO" id="GO:0005634">
    <property type="term" value="C:nucleus"/>
    <property type="evidence" value="ECO:0007669"/>
    <property type="project" value="TreeGrafter"/>
</dbReference>
<dbReference type="AlphaFoldDB" id="A0AAN7W6X5"/>
<feature type="compositionally biased region" description="Low complexity" evidence="2">
    <location>
        <begin position="333"/>
        <end position="345"/>
    </location>
</feature>
<protein>
    <submittedName>
        <fullName evidence="3">Protein ltv1</fullName>
    </submittedName>
</protein>
<feature type="region of interest" description="Disordered" evidence="2">
    <location>
        <begin position="391"/>
        <end position="450"/>
    </location>
</feature>
<feature type="compositionally biased region" description="Acidic residues" evidence="2">
    <location>
        <begin position="391"/>
        <end position="402"/>
    </location>
</feature>
<evidence type="ECO:0000313" key="3">
    <source>
        <dbReference type="EMBL" id="KAK5691651.1"/>
    </source>
</evidence>
<evidence type="ECO:0000313" key="4">
    <source>
        <dbReference type="Proteomes" id="UP001310594"/>
    </source>
</evidence>
<dbReference type="GO" id="GO:0030688">
    <property type="term" value="C:preribosome, small subunit precursor"/>
    <property type="evidence" value="ECO:0007669"/>
    <property type="project" value="TreeGrafter"/>
</dbReference>
<dbReference type="GO" id="GO:0005829">
    <property type="term" value="C:cytosol"/>
    <property type="evidence" value="ECO:0007669"/>
    <property type="project" value="TreeGrafter"/>
</dbReference>
<evidence type="ECO:0000256" key="1">
    <source>
        <dbReference type="ARBA" id="ARBA00009078"/>
    </source>
</evidence>
<dbReference type="PANTHER" id="PTHR21531:SF0">
    <property type="entry name" value="PROTEIN LTV1 HOMOLOG"/>
    <property type="match status" value="1"/>
</dbReference>
<feature type="region of interest" description="Disordered" evidence="2">
    <location>
        <begin position="465"/>
        <end position="485"/>
    </location>
</feature>